<accession>A0A7L6ARX9</accession>
<gene>
    <name evidence="2" type="ORF">HZT40_10015</name>
</gene>
<dbReference type="EMBL" id="CP059265">
    <property type="protein sequence ID" value="QLQ31866.1"/>
    <property type="molecule type" value="Genomic_DNA"/>
</dbReference>
<dbReference type="KEGG" id="this:HZT40_10015"/>
<dbReference type="Proteomes" id="UP000510621">
    <property type="component" value="Chromosome"/>
</dbReference>
<sequence length="106" mass="11365">MSKMYIRVADEEEATLTSSGTLSGRGERKLPPGIKEIDSTELANKMQELSQQLSEVFSKVETVGKFKLNKVELGIEISGEGGINLIANGKVGGKGSIKLVFEPAKP</sequence>
<feature type="domain" description="Pepco" evidence="1">
    <location>
        <begin position="16"/>
        <end position="102"/>
    </location>
</feature>
<dbReference type="Pfam" id="PF24393">
    <property type="entry name" value="Pepco"/>
    <property type="match status" value="1"/>
</dbReference>
<organism evidence="2 3">
    <name type="scientific">Candidatus Thiothrix singaporensis</name>
    <dbReference type="NCBI Taxonomy" id="2799669"/>
    <lineage>
        <taxon>Bacteria</taxon>
        <taxon>Pseudomonadati</taxon>
        <taxon>Pseudomonadota</taxon>
        <taxon>Gammaproteobacteria</taxon>
        <taxon>Thiotrichales</taxon>
        <taxon>Thiotrichaceae</taxon>
        <taxon>Thiothrix</taxon>
    </lineage>
</organism>
<protein>
    <recommendedName>
        <fullName evidence="1">Pepco domain-containing protein</fullName>
    </recommendedName>
</protein>
<evidence type="ECO:0000313" key="3">
    <source>
        <dbReference type="Proteomes" id="UP000510621"/>
    </source>
</evidence>
<keyword evidence="3" id="KW-1185">Reference proteome</keyword>
<reference evidence="2" key="1">
    <citation type="submission" date="2020-06" db="EMBL/GenBank/DDBJ databases">
        <title>Analysis procedures for assessing recovery of high quality, complete, closed genomes from Nanopore long read metagenome sequencing.</title>
        <authorList>
            <person name="Bessarab I."/>
            <person name="Arumugam K."/>
            <person name="Haryono M."/>
            <person name="Liu X."/>
            <person name="Roy S."/>
            <person name="Zuniga-Montanez R.E."/>
            <person name="Qiu G."/>
            <person name="Drautz-Moses D.I."/>
            <person name="Law Y.Y."/>
            <person name="Wuertz S."/>
            <person name="Lauro F.M."/>
            <person name="Huson D.H."/>
            <person name="Williams R.B."/>
        </authorList>
    </citation>
    <scope>NUCLEOTIDE SEQUENCE [LARGE SCALE GENOMIC DNA]</scope>
    <source>
        <strain evidence="2">SSD2</strain>
    </source>
</reference>
<evidence type="ECO:0000259" key="1">
    <source>
        <dbReference type="Pfam" id="PF24393"/>
    </source>
</evidence>
<dbReference type="AlphaFoldDB" id="A0A7L6ARX9"/>
<name>A0A7L6ARX9_9GAMM</name>
<dbReference type="InterPro" id="IPR056947">
    <property type="entry name" value="Pepco_dom"/>
</dbReference>
<proteinExistence type="predicted"/>
<evidence type="ECO:0000313" key="2">
    <source>
        <dbReference type="EMBL" id="QLQ31866.1"/>
    </source>
</evidence>